<accession>A0ABS1HMF9</accession>
<proteinExistence type="predicted"/>
<reference evidence="2 3" key="1">
    <citation type="submission" date="2021-01" db="EMBL/GenBank/DDBJ databases">
        <title>Carboxyliciviraga sp.nov., isolated from coastal sediments.</title>
        <authorList>
            <person name="Lu D."/>
            <person name="Zhang T."/>
        </authorList>
    </citation>
    <scope>NUCLEOTIDE SEQUENCE [LARGE SCALE GENOMIC DNA]</scope>
    <source>
        <strain evidence="2 3">N1Y132</strain>
    </source>
</reference>
<sequence length="101" mass="11951">MKVIINLKLKKFLWFLSLIPFFIVFYININKETLMLNNKLQRYQILKKGEDFYGIIDSCSQYKALTFIKLKRGISRSVSAIILPYDHMALTAEKGDLYFMM</sequence>
<keyword evidence="1" id="KW-0812">Transmembrane</keyword>
<protein>
    <submittedName>
        <fullName evidence="2">Uncharacterized protein</fullName>
    </submittedName>
</protein>
<name>A0ABS1HMF9_9BACT</name>
<dbReference type="Proteomes" id="UP000605676">
    <property type="component" value="Unassembled WGS sequence"/>
</dbReference>
<keyword evidence="1" id="KW-1133">Transmembrane helix</keyword>
<feature type="transmembrane region" description="Helical" evidence="1">
    <location>
        <begin position="12"/>
        <end position="29"/>
    </location>
</feature>
<dbReference type="EMBL" id="JAENRR010000043">
    <property type="protein sequence ID" value="MBK3518858.1"/>
    <property type="molecule type" value="Genomic_DNA"/>
</dbReference>
<organism evidence="2 3">
    <name type="scientific">Carboxylicivirga marina</name>
    <dbReference type="NCBI Taxonomy" id="2800988"/>
    <lineage>
        <taxon>Bacteria</taxon>
        <taxon>Pseudomonadati</taxon>
        <taxon>Bacteroidota</taxon>
        <taxon>Bacteroidia</taxon>
        <taxon>Marinilabiliales</taxon>
        <taxon>Marinilabiliaceae</taxon>
        <taxon>Carboxylicivirga</taxon>
    </lineage>
</organism>
<evidence type="ECO:0000313" key="3">
    <source>
        <dbReference type="Proteomes" id="UP000605676"/>
    </source>
</evidence>
<keyword evidence="1" id="KW-0472">Membrane</keyword>
<dbReference type="RefSeq" id="WP_200466075.1">
    <property type="nucleotide sequence ID" value="NZ_JAENRR010000043.1"/>
</dbReference>
<evidence type="ECO:0000256" key="1">
    <source>
        <dbReference type="SAM" id="Phobius"/>
    </source>
</evidence>
<comment type="caution">
    <text evidence="2">The sequence shown here is derived from an EMBL/GenBank/DDBJ whole genome shotgun (WGS) entry which is preliminary data.</text>
</comment>
<keyword evidence="3" id="KW-1185">Reference proteome</keyword>
<evidence type="ECO:0000313" key="2">
    <source>
        <dbReference type="EMBL" id="MBK3518858.1"/>
    </source>
</evidence>
<gene>
    <name evidence="2" type="ORF">JIV24_16035</name>
</gene>